<comment type="catalytic activity">
    <reaction evidence="11 12">
        <text>L-homoserine + ATP = O-phospho-L-homoserine + ADP + H(+)</text>
        <dbReference type="Rhea" id="RHEA:13985"/>
        <dbReference type="ChEBI" id="CHEBI:15378"/>
        <dbReference type="ChEBI" id="CHEBI:30616"/>
        <dbReference type="ChEBI" id="CHEBI:57476"/>
        <dbReference type="ChEBI" id="CHEBI:57590"/>
        <dbReference type="ChEBI" id="CHEBI:456216"/>
        <dbReference type="EC" id="2.7.1.39"/>
    </reaction>
</comment>
<dbReference type="Gene3D" id="3.30.230.10">
    <property type="match status" value="1"/>
</dbReference>
<dbReference type="GO" id="GO:0009088">
    <property type="term" value="P:threonine biosynthetic process"/>
    <property type="evidence" value="ECO:0007669"/>
    <property type="project" value="UniProtKB-UniRule"/>
</dbReference>
<keyword evidence="10 12" id="KW-0067">ATP-binding</keyword>
<dbReference type="GO" id="GO:0005524">
    <property type="term" value="F:ATP binding"/>
    <property type="evidence" value="ECO:0007669"/>
    <property type="project" value="UniProtKB-UniRule"/>
</dbReference>
<dbReference type="InterPro" id="IPR036554">
    <property type="entry name" value="GHMP_kinase_C_sf"/>
</dbReference>
<dbReference type="PANTHER" id="PTHR20861">
    <property type="entry name" value="HOMOSERINE/4-DIPHOSPHOCYTIDYL-2-C-METHYL-D-ERYTHRITOL KINASE"/>
    <property type="match status" value="1"/>
</dbReference>
<evidence type="ECO:0000259" key="14">
    <source>
        <dbReference type="Pfam" id="PF08544"/>
    </source>
</evidence>
<dbReference type="HAMAP" id="MF_00384">
    <property type="entry name" value="Homoser_kinase"/>
    <property type="match status" value="1"/>
</dbReference>
<dbReference type="NCBIfam" id="NF002288">
    <property type="entry name" value="PRK01212.1-4"/>
    <property type="match status" value="1"/>
</dbReference>
<feature type="domain" description="GHMP kinase N-terminal" evidence="13">
    <location>
        <begin position="83"/>
        <end position="168"/>
    </location>
</feature>
<dbReference type="KEGG" id="pseg:D3H65_29105"/>
<protein>
    <recommendedName>
        <fullName evidence="4 12">Homoserine kinase</fullName>
        <shortName evidence="12">HK</shortName>
        <shortName evidence="12">HSK</shortName>
        <ecNumber evidence="3 12">2.7.1.39</ecNumber>
    </recommendedName>
</protein>
<dbReference type="InterPro" id="IPR014721">
    <property type="entry name" value="Ribsml_uS5_D2-typ_fold_subgr"/>
</dbReference>
<comment type="function">
    <text evidence="12">Catalyzes the ATP-dependent phosphorylation of L-homoserine to L-homoserine phosphate.</text>
</comment>
<reference evidence="15 16" key="1">
    <citation type="submission" date="2018-09" db="EMBL/GenBank/DDBJ databases">
        <title>Genome sequencing of strain 6GH32-13.</title>
        <authorList>
            <person name="Weon H.-Y."/>
            <person name="Heo J."/>
            <person name="Kwon S.-W."/>
        </authorList>
    </citation>
    <scope>NUCLEOTIDE SEQUENCE [LARGE SCALE GENOMIC DNA]</scope>
    <source>
        <strain evidence="15 16">5GH32-13</strain>
    </source>
</reference>
<feature type="domain" description="GHMP kinase C-terminal" evidence="14">
    <location>
        <begin position="228"/>
        <end position="305"/>
    </location>
</feature>
<name>A0A3B7MUM7_9BACT</name>
<evidence type="ECO:0000256" key="4">
    <source>
        <dbReference type="ARBA" id="ARBA00017858"/>
    </source>
</evidence>
<evidence type="ECO:0000313" key="15">
    <source>
        <dbReference type="EMBL" id="AXY77798.1"/>
    </source>
</evidence>
<evidence type="ECO:0000256" key="2">
    <source>
        <dbReference type="ARBA" id="ARBA00007370"/>
    </source>
</evidence>
<dbReference type="GO" id="GO:0004413">
    <property type="term" value="F:homoserine kinase activity"/>
    <property type="evidence" value="ECO:0007669"/>
    <property type="project" value="UniProtKB-UniRule"/>
</dbReference>
<dbReference type="EMBL" id="CP032157">
    <property type="protein sequence ID" value="AXY77798.1"/>
    <property type="molecule type" value="Genomic_DNA"/>
</dbReference>
<comment type="similarity">
    <text evidence="2 12">Belongs to the GHMP kinase family. Homoserine kinase subfamily.</text>
</comment>
<organism evidence="15 16">
    <name type="scientific">Paraflavitalea soli</name>
    <dbReference type="NCBI Taxonomy" id="2315862"/>
    <lineage>
        <taxon>Bacteria</taxon>
        <taxon>Pseudomonadati</taxon>
        <taxon>Bacteroidota</taxon>
        <taxon>Chitinophagia</taxon>
        <taxon>Chitinophagales</taxon>
        <taxon>Chitinophagaceae</taxon>
        <taxon>Paraflavitalea</taxon>
    </lineage>
</organism>
<dbReference type="SUPFAM" id="SSF55060">
    <property type="entry name" value="GHMP Kinase, C-terminal domain"/>
    <property type="match status" value="1"/>
</dbReference>
<comment type="pathway">
    <text evidence="1 12">Amino-acid biosynthesis; L-threonine biosynthesis; L-threonine from L-aspartate: step 4/5.</text>
</comment>
<dbReference type="AlphaFoldDB" id="A0A3B7MUM7"/>
<evidence type="ECO:0000256" key="5">
    <source>
        <dbReference type="ARBA" id="ARBA00022605"/>
    </source>
</evidence>
<dbReference type="UniPathway" id="UPA00050">
    <property type="reaction ID" value="UER00064"/>
</dbReference>
<keyword evidence="6 12" id="KW-0808">Transferase</keyword>
<evidence type="ECO:0000256" key="9">
    <source>
        <dbReference type="ARBA" id="ARBA00022777"/>
    </source>
</evidence>
<evidence type="ECO:0000256" key="8">
    <source>
        <dbReference type="ARBA" id="ARBA00022741"/>
    </source>
</evidence>
<evidence type="ECO:0000256" key="12">
    <source>
        <dbReference type="HAMAP-Rule" id="MF_00384"/>
    </source>
</evidence>
<dbReference type="EC" id="2.7.1.39" evidence="3 12"/>
<dbReference type="PIRSF" id="PIRSF000676">
    <property type="entry name" value="Homoser_kin"/>
    <property type="match status" value="1"/>
</dbReference>
<gene>
    <name evidence="12" type="primary">thrB</name>
    <name evidence="15" type="ORF">D3H65_29105</name>
</gene>
<dbReference type="PANTHER" id="PTHR20861:SF1">
    <property type="entry name" value="HOMOSERINE KINASE"/>
    <property type="match status" value="1"/>
</dbReference>
<proteinExistence type="inferred from homology"/>
<dbReference type="PRINTS" id="PR00958">
    <property type="entry name" value="HOMSERKINASE"/>
</dbReference>
<keyword evidence="8 12" id="KW-0547">Nucleotide-binding</keyword>
<dbReference type="Gene3D" id="3.30.70.890">
    <property type="entry name" value="GHMP kinase, C-terminal domain"/>
    <property type="match status" value="1"/>
</dbReference>
<evidence type="ECO:0000256" key="6">
    <source>
        <dbReference type="ARBA" id="ARBA00022679"/>
    </source>
</evidence>
<dbReference type="InterPro" id="IPR006203">
    <property type="entry name" value="GHMP_knse_ATP-bd_CS"/>
</dbReference>
<keyword evidence="9 12" id="KW-0418">Kinase</keyword>
<dbReference type="Pfam" id="PF00288">
    <property type="entry name" value="GHMP_kinases_N"/>
    <property type="match status" value="1"/>
</dbReference>
<dbReference type="GO" id="GO:0005737">
    <property type="term" value="C:cytoplasm"/>
    <property type="evidence" value="ECO:0007669"/>
    <property type="project" value="UniProtKB-SubCell"/>
</dbReference>
<evidence type="ECO:0000256" key="11">
    <source>
        <dbReference type="ARBA" id="ARBA00049375"/>
    </source>
</evidence>
<keyword evidence="12" id="KW-0963">Cytoplasm</keyword>
<accession>A0A3B7MUM7</accession>
<dbReference type="OrthoDB" id="9769912at2"/>
<dbReference type="InterPro" id="IPR006204">
    <property type="entry name" value="GHMP_kinase_N_dom"/>
</dbReference>
<dbReference type="InterPro" id="IPR013750">
    <property type="entry name" value="GHMP_kinase_C_dom"/>
</dbReference>
<keyword evidence="16" id="KW-1185">Reference proteome</keyword>
<evidence type="ECO:0000313" key="16">
    <source>
        <dbReference type="Proteomes" id="UP000263900"/>
    </source>
</evidence>
<evidence type="ECO:0000256" key="3">
    <source>
        <dbReference type="ARBA" id="ARBA00012078"/>
    </source>
</evidence>
<dbReference type="InterPro" id="IPR000870">
    <property type="entry name" value="Homoserine_kinase"/>
</dbReference>
<keyword evidence="7 12" id="KW-0791">Threonine biosynthesis</keyword>
<dbReference type="RefSeq" id="WP_119053671.1">
    <property type="nucleotide sequence ID" value="NZ_CP032157.1"/>
</dbReference>
<dbReference type="Proteomes" id="UP000263900">
    <property type="component" value="Chromosome"/>
</dbReference>
<evidence type="ECO:0000256" key="7">
    <source>
        <dbReference type="ARBA" id="ARBA00022697"/>
    </source>
</evidence>
<evidence type="ECO:0000256" key="1">
    <source>
        <dbReference type="ARBA" id="ARBA00005015"/>
    </source>
</evidence>
<sequence>MKEEQLDKKIASFAPLAAGGISKGVKVFAPATVANLVCGFDVLGMALHRPQDLMSVRLRDEPGIVIQHTDGYQLPVEPEKNVAGAALLAMLEEVKEPPGFDITIDKRIKPGSGLGSSAASSAGVVVAANHLLGNIFSNEDLVRFAMNGEKVASGVKHADNIAPAIYGGITLIRSIFPLDIVQLSAPPLYVTVVHPQIEVRTSDARQILRKEVKLKDAIRQWGNIAGLVAGFMKNDYSLIGRSLEDVIIEPVRSMLIPGFDEVKKNSKEAGALGGGISGSGPSIFMLSREESTAQQVEYVMTEVYVKLGIDFKTYVTTISYDGVKVLEDNE</sequence>
<dbReference type="InterPro" id="IPR020568">
    <property type="entry name" value="Ribosomal_Su5_D2-typ_SF"/>
</dbReference>
<comment type="subcellular location">
    <subcellularLocation>
        <location evidence="12">Cytoplasm</location>
    </subcellularLocation>
</comment>
<evidence type="ECO:0000259" key="13">
    <source>
        <dbReference type="Pfam" id="PF00288"/>
    </source>
</evidence>
<dbReference type="Pfam" id="PF08544">
    <property type="entry name" value="GHMP_kinases_C"/>
    <property type="match status" value="1"/>
</dbReference>
<keyword evidence="5 12" id="KW-0028">Amino-acid biosynthesis</keyword>
<dbReference type="SUPFAM" id="SSF54211">
    <property type="entry name" value="Ribosomal protein S5 domain 2-like"/>
    <property type="match status" value="1"/>
</dbReference>
<dbReference type="NCBIfam" id="TIGR00191">
    <property type="entry name" value="thrB"/>
    <property type="match status" value="1"/>
</dbReference>
<evidence type="ECO:0000256" key="10">
    <source>
        <dbReference type="ARBA" id="ARBA00022840"/>
    </source>
</evidence>
<feature type="binding site" evidence="12">
    <location>
        <begin position="109"/>
        <end position="119"/>
    </location>
    <ligand>
        <name>ATP</name>
        <dbReference type="ChEBI" id="CHEBI:30616"/>
    </ligand>
</feature>
<dbReference type="PROSITE" id="PS00627">
    <property type="entry name" value="GHMP_KINASES_ATP"/>
    <property type="match status" value="1"/>
</dbReference>